<keyword evidence="2" id="KW-1003">Cell membrane</keyword>
<keyword evidence="3 13" id="KW-0812">Transmembrane</keyword>
<dbReference type="AlphaFoldDB" id="A0A3P8Q214"/>
<dbReference type="OMA" id="ADDIECT"/>
<dbReference type="GO" id="GO:0050917">
    <property type="term" value="P:sensory perception of umami taste"/>
    <property type="evidence" value="ECO:0007669"/>
    <property type="project" value="TreeGrafter"/>
</dbReference>
<feature type="transmembrane region" description="Helical" evidence="13">
    <location>
        <begin position="802"/>
        <end position="821"/>
    </location>
</feature>
<evidence type="ECO:0000256" key="11">
    <source>
        <dbReference type="ARBA" id="ARBA00038492"/>
    </source>
</evidence>
<dbReference type="STRING" id="8154.ENSACLP00000023421"/>
<name>A0A3P8Q214_ASTCA</name>
<keyword evidence="9" id="KW-0325">Glycoprotein</keyword>
<evidence type="ECO:0000256" key="7">
    <source>
        <dbReference type="ARBA" id="ARBA00023136"/>
    </source>
</evidence>
<keyword evidence="7 13" id="KW-0472">Membrane</keyword>
<dbReference type="Proteomes" id="UP000265100">
    <property type="component" value="Chromosome 5"/>
</dbReference>
<evidence type="ECO:0000313" key="16">
    <source>
        <dbReference type="Ensembl" id="ENSACLP00000023421.2"/>
    </source>
</evidence>
<evidence type="ECO:0000256" key="13">
    <source>
        <dbReference type="SAM" id="Phobius"/>
    </source>
</evidence>
<keyword evidence="6" id="KW-0297">G-protein coupled receptor</keyword>
<accession>A0A3P8Q214</accession>
<reference evidence="16" key="3">
    <citation type="submission" date="2025-08" db="UniProtKB">
        <authorList>
            <consortium name="Ensembl"/>
        </authorList>
    </citation>
    <scope>IDENTIFICATION</scope>
</reference>
<dbReference type="PANTHER" id="PTHR24061">
    <property type="entry name" value="CALCIUM-SENSING RECEPTOR-RELATED"/>
    <property type="match status" value="1"/>
</dbReference>
<gene>
    <name evidence="16" type="primary">TAS1R3</name>
</gene>
<dbReference type="SUPFAM" id="SSF53822">
    <property type="entry name" value="Periplasmic binding protein-like I"/>
    <property type="match status" value="1"/>
</dbReference>
<feature type="domain" description="G-protein coupled receptors family 3 profile" evidence="15">
    <location>
        <begin position="574"/>
        <end position="835"/>
    </location>
</feature>
<dbReference type="Ensembl" id="ENSACLT00000023978.2">
    <property type="protein sequence ID" value="ENSACLP00000023421.2"/>
    <property type="gene ID" value="ENSACLG00000036995.1"/>
</dbReference>
<reference evidence="17" key="2">
    <citation type="submission" date="2023-03" db="EMBL/GenBank/DDBJ databases">
        <authorList>
            <consortium name="Wellcome Sanger Institute Data Sharing"/>
        </authorList>
    </citation>
    <scope>NUCLEOTIDE SEQUENCE [LARGE SCALE GENOMIC DNA]</scope>
</reference>
<dbReference type="GeneTree" id="ENSGT00940000160679"/>
<reference evidence="16 17" key="1">
    <citation type="submission" date="2018-05" db="EMBL/GenBank/DDBJ databases">
        <authorList>
            <person name="Datahose"/>
        </authorList>
    </citation>
    <scope>NUCLEOTIDE SEQUENCE</scope>
</reference>
<dbReference type="PANTHER" id="PTHR24061:SF435">
    <property type="entry name" value="TASTE RECEPTOR TYPE 1 MEMBER 3"/>
    <property type="match status" value="1"/>
</dbReference>
<dbReference type="Pfam" id="PF01094">
    <property type="entry name" value="ANF_receptor"/>
    <property type="match status" value="1"/>
</dbReference>
<evidence type="ECO:0000259" key="15">
    <source>
        <dbReference type="PROSITE" id="PS50259"/>
    </source>
</evidence>
<dbReference type="GO" id="GO:0050916">
    <property type="term" value="P:sensory perception of sweet taste"/>
    <property type="evidence" value="ECO:0007669"/>
    <property type="project" value="TreeGrafter"/>
</dbReference>
<evidence type="ECO:0000256" key="1">
    <source>
        <dbReference type="ARBA" id="ARBA00004651"/>
    </source>
</evidence>
<dbReference type="CDD" id="cd15290">
    <property type="entry name" value="7tmC_TAS1R3"/>
    <property type="match status" value="1"/>
</dbReference>
<evidence type="ECO:0000313" key="17">
    <source>
        <dbReference type="Proteomes" id="UP000265100"/>
    </source>
</evidence>
<dbReference type="InterPro" id="IPR011500">
    <property type="entry name" value="GPCR_3_9-Cys_dom"/>
</dbReference>
<dbReference type="GO" id="GO:0004930">
    <property type="term" value="F:G protein-coupled receptor activity"/>
    <property type="evidence" value="ECO:0007669"/>
    <property type="project" value="UniProtKB-KW"/>
</dbReference>
<feature type="transmembrane region" description="Helical" evidence="13">
    <location>
        <begin position="575"/>
        <end position="598"/>
    </location>
</feature>
<dbReference type="InterPro" id="IPR038550">
    <property type="entry name" value="GPCR_3_9-Cys_sf"/>
</dbReference>
<keyword evidence="5 13" id="KW-1133">Transmembrane helix</keyword>
<comment type="similarity">
    <text evidence="11">Belongs to the G-protein coupled receptor 3 family. TAS1R subfamily.</text>
</comment>
<feature type="transmembrane region" description="Helical" evidence="13">
    <location>
        <begin position="610"/>
        <end position="631"/>
    </location>
</feature>
<feature type="transmembrane region" description="Helical" evidence="13">
    <location>
        <begin position="771"/>
        <end position="790"/>
    </location>
</feature>
<keyword evidence="8" id="KW-0675">Receptor</keyword>
<dbReference type="PROSITE" id="PS50259">
    <property type="entry name" value="G_PROTEIN_RECEP_F3_4"/>
    <property type="match status" value="1"/>
</dbReference>
<keyword evidence="4 14" id="KW-0732">Signal</keyword>
<dbReference type="Gene3D" id="3.40.50.2300">
    <property type="match status" value="2"/>
</dbReference>
<protein>
    <recommendedName>
        <fullName evidence="12">Taste receptor type 1 member 3</fullName>
    </recommendedName>
</protein>
<dbReference type="PRINTS" id="PR00592">
    <property type="entry name" value="CASENSINGR"/>
</dbReference>
<dbReference type="PRINTS" id="PR00248">
    <property type="entry name" value="GPCRMGR"/>
</dbReference>
<dbReference type="InterPro" id="IPR001828">
    <property type="entry name" value="ANF_lig-bd_rcpt"/>
</dbReference>
<dbReference type="Pfam" id="PF07562">
    <property type="entry name" value="NCD3G"/>
    <property type="match status" value="1"/>
</dbReference>
<reference evidence="16" key="4">
    <citation type="submission" date="2025-09" db="UniProtKB">
        <authorList>
            <consortium name="Ensembl"/>
        </authorList>
    </citation>
    <scope>IDENTIFICATION</scope>
</reference>
<proteinExistence type="inferred from homology"/>
<evidence type="ECO:0000256" key="2">
    <source>
        <dbReference type="ARBA" id="ARBA00022475"/>
    </source>
</evidence>
<feature type="signal peptide" evidence="14">
    <location>
        <begin position="1"/>
        <end position="24"/>
    </location>
</feature>
<feature type="chain" id="PRO_5045194117" description="Taste receptor type 1 member 3" evidence="14">
    <location>
        <begin position="25"/>
        <end position="863"/>
    </location>
</feature>
<evidence type="ECO:0000256" key="9">
    <source>
        <dbReference type="ARBA" id="ARBA00023180"/>
    </source>
</evidence>
<evidence type="ECO:0000256" key="4">
    <source>
        <dbReference type="ARBA" id="ARBA00022729"/>
    </source>
</evidence>
<dbReference type="Gene3D" id="2.10.50.30">
    <property type="entry name" value="GPCR, family 3, nine cysteines domain"/>
    <property type="match status" value="1"/>
</dbReference>
<dbReference type="Pfam" id="PF00003">
    <property type="entry name" value="7tm_3"/>
    <property type="match status" value="1"/>
</dbReference>
<sequence>MLISVMASCFALLVLCCFFTLSCSESLPEWVNNISTSLFSLSGDIMLGGLFPINDVTSSLSDITEPNQIRCESVNKFGLGLAIAMKYTVDEINGNQTLLPGIKLGYEIYDTCTKSLIIINPTLSFLNEKSDQELPVQCNYTDYETSTVAVIGPLGSEMVSVIGKLLGFFLMPQISYGATSDRFSDKLLYPSFFRTVASDKWQVDVMIQLIQEFGWNWVAIVGSDEAYGRRGVQMFTKLVEKTSVCVAYQGLIPVYTDPEPTIKTIINNIQITNVGVVVVFSLPEQSEIFFREVIRSNLTAVWIGTTSWAIDARVTSLPNIETVGTIIGFVDKTDTLSLFTNYAMELFKKLSEERAKTSTPTTNPENPNYRCPQCWNLSLDNISIVEAPAVQTLSFSVYAAVYSVAQALHNLLECNSTACKWGSGRKIYPWKLSEALRNTSVNINGTHIEFDQYGDPNIGYGVIQWIWTNSSQVDFRNVGEFTEQKLFFNKSLFQWDTNQVPDSTCSAMCGKGQVHRVKGVYSCCFDCIDCLAGTYQANKDDTQCTNCPYRQWSQHRSTNCTDPIFKFFTWGSQDAVIMMLVGTVLLVCQGSVGIVFLMHRGTPLVTASGGPLSFVAVLGLMGANLSLLLFLGEPGDVVCRLQLPFTSIFQTVTLSVILSISLQILYVTEFPEMAASHLHLLRGPVSWLFVLICCAVQAGLCGWFVQEGPSLSGYVANMTIDFVESFLSCPVSPLIVFALMQGFNYAMALASFMCTFMAVKPLHQYNLARDITFSTLIYCVIWVIFIPIYVDNNRDNNKNRSIVHVYFSLASNFGLLAAYYFPKCYLLLRKPDLNTPKYFCTFLEGVPPTQTEEEPQPKAQEGQ</sequence>
<evidence type="ECO:0000256" key="14">
    <source>
        <dbReference type="SAM" id="SignalP"/>
    </source>
</evidence>
<dbReference type="GO" id="GO:0005886">
    <property type="term" value="C:plasma membrane"/>
    <property type="evidence" value="ECO:0007669"/>
    <property type="project" value="UniProtKB-SubCell"/>
</dbReference>
<dbReference type="InterPro" id="IPR028082">
    <property type="entry name" value="Peripla_BP_I"/>
</dbReference>
<evidence type="ECO:0000256" key="10">
    <source>
        <dbReference type="ARBA" id="ARBA00023224"/>
    </source>
</evidence>
<comment type="subcellular location">
    <subcellularLocation>
        <location evidence="1">Cell membrane</location>
        <topology evidence="1">Multi-pass membrane protein</topology>
    </subcellularLocation>
</comment>
<dbReference type="InterPro" id="IPR017978">
    <property type="entry name" value="GPCR_3_C"/>
</dbReference>
<feature type="transmembrane region" description="Helical" evidence="13">
    <location>
        <begin position="643"/>
        <end position="666"/>
    </location>
</feature>
<evidence type="ECO:0000256" key="3">
    <source>
        <dbReference type="ARBA" id="ARBA00022692"/>
    </source>
</evidence>
<feature type="transmembrane region" description="Helical" evidence="13">
    <location>
        <begin position="687"/>
        <end position="705"/>
    </location>
</feature>
<keyword evidence="10" id="KW-0807">Transducer</keyword>
<dbReference type="InterPro" id="IPR000068">
    <property type="entry name" value="GPCR_3_Ca_sens_rcpt-rel"/>
</dbReference>
<evidence type="ECO:0000256" key="8">
    <source>
        <dbReference type="ARBA" id="ARBA00023170"/>
    </source>
</evidence>
<dbReference type="InterPro" id="IPR000337">
    <property type="entry name" value="GPCR_3"/>
</dbReference>
<evidence type="ECO:0000256" key="6">
    <source>
        <dbReference type="ARBA" id="ARBA00023040"/>
    </source>
</evidence>
<feature type="transmembrane region" description="Helical" evidence="13">
    <location>
        <begin position="734"/>
        <end position="759"/>
    </location>
</feature>
<evidence type="ECO:0000256" key="12">
    <source>
        <dbReference type="ARBA" id="ARBA00040705"/>
    </source>
</evidence>
<organism evidence="16 17">
    <name type="scientific">Astatotilapia calliptera</name>
    <name type="common">Eastern happy</name>
    <name type="synonym">Chromis callipterus</name>
    <dbReference type="NCBI Taxonomy" id="8154"/>
    <lineage>
        <taxon>Eukaryota</taxon>
        <taxon>Metazoa</taxon>
        <taxon>Chordata</taxon>
        <taxon>Craniata</taxon>
        <taxon>Vertebrata</taxon>
        <taxon>Euteleostomi</taxon>
        <taxon>Actinopterygii</taxon>
        <taxon>Neopterygii</taxon>
        <taxon>Teleostei</taxon>
        <taxon>Neoteleostei</taxon>
        <taxon>Acanthomorphata</taxon>
        <taxon>Ovalentaria</taxon>
        <taxon>Cichlomorphae</taxon>
        <taxon>Cichliformes</taxon>
        <taxon>Cichlidae</taxon>
        <taxon>African cichlids</taxon>
        <taxon>Pseudocrenilabrinae</taxon>
        <taxon>Haplochromini</taxon>
        <taxon>Astatotilapia</taxon>
    </lineage>
</organism>
<keyword evidence="17" id="KW-1185">Reference proteome</keyword>
<evidence type="ECO:0000256" key="5">
    <source>
        <dbReference type="ARBA" id="ARBA00022989"/>
    </source>
</evidence>